<feature type="transmembrane region" description="Helical" evidence="5">
    <location>
        <begin position="199"/>
        <end position="225"/>
    </location>
</feature>
<sequence length="569" mass="62388">MPAFSVSQRKNPFGTLIQDPALLLSVVVIWAFLVLFIIYPLSKIFILSFEADGHFTLSNILNALGTRTQLKAFRNSLLLGILVGICGTLLGFFFAFTAARSNLSKGWMRFLDAAIILPLISPPFTTAIAMIFSFGPRGLITYELLGIKNFNVYGLHSTLFAETITFFPIAYMTLKAILSGIDPNVEDMAYSLGSSRWRVFKTVTLPLTIPGLANAFLLLFAASLADFATPLILAGNSFPVLPTEAYLQITGLFDLKGGAVLSFVLLVPAIAVFFLQRYWVSRKYYVTITGKSGAQTQIKSVNPKVKYLLLGICLLICTLILYFYLLLFYASIVRAFGANHTITCKHYYVVFTEGLKAMKDTLIIAFFGMLAGGFYGVIVGYLVAKKQFISRQMMEIVSMLNYSLPGTIVGIAYLIAFNDRPIAITGTAFIIIACYVFRYGATGIRTTVAILQQIDPSIEEASLGLGADSTTTFRRITIPLVLPALFTGLGVVFIRSMTAISATIFLVSINWTLITVRILEKMTELELGVAAAFSIIVVLIVFLVTIAISMFLRVFRQPGAPQMSNLLGG</sequence>
<evidence type="ECO:0000259" key="6">
    <source>
        <dbReference type="PROSITE" id="PS50928"/>
    </source>
</evidence>
<dbReference type="AlphaFoldDB" id="A0A0S6W9T8"/>
<accession>A0A0S6W9T8</accession>
<keyword evidence="3 5" id="KW-1133">Transmembrane helix</keyword>
<feature type="transmembrane region" description="Helical" evidence="5">
    <location>
        <begin position="110"/>
        <end position="135"/>
    </location>
</feature>
<dbReference type="Gene3D" id="1.10.3720.10">
    <property type="entry name" value="MetI-like"/>
    <property type="match status" value="2"/>
</dbReference>
<feature type="domain" description="ABC transmembrane type-1" evidence="6">
    <location>
        <begin position="73"/>
        <end position="276"/>
    </location>
</feature>
<dbReference type="EMBL" id="DF820463">
    <property type="protein sequence ID" value="GAK55243.1"/>
    <property type="molecule type" value="Genomic_DNA"/>
</dbReference>
<feature type="transmembrane region" description="Helical" evidence="5">
    <location>
        <begin position="362"/>
        <end position="384"/>
    </location>
</feature>
<proteinExistence type="inferred from homology"/>
<dbReference type="InterPro" id="IPR035906">
    <property type="entry name" value="MetI-like_sf"/>
</dbReference>
<feature type="transmembrane region" description="Helical" evidence="5">
    <location>
        <begin position="529"/>
        <end position="555"/>
    </location>
</feature>
<evidence type="ECO:0000256" key="1">
    <source>
        <dbReference type="ARBA" id="ARBA00004141"/>
    </source>
</evidence>
<feature type="transmembrane region" description="Helical" evidence="5">
    <location>
        <begin position="396"/>
        <end position="416"/>
    </location>
</feature>
<dbReference type="PROSITE" id="PS50928">
    <property type="entry name" value="ABC_TM1"/>
    <property type="match status" value="2"/>
</dbReference>
<evidence type="ECO:0000256" key="3">
    <source>
        <dbReference type="ARBA" id="ARBA00022989"/>
    </source>
</evidence>
<protein>
    <submittedName>
        <fullName evidence="7">Ferric transport system permease protein FbpB</fullName>
    </submittedName>
</protein>
<organism evidence="7">
    <name type="scientific">Vecturithrix granuli</name>
    <dbReference type="NCBI Taxonomy" id="1499967"/>
    <lineage>
        <taxon>Bacteria</taxon>
        <taxon>Candidatus Moduliflexota</taxon>
        <taxon>Candidatus Vecturitrichia</taxon>
        <taxon>Candidatus Vecturitrichales</taxon>
        <taxon>Candidatus Vecturitrichaceae</taxon>
        <taxon>Candidatus Vecturithrix</taxon>
    </lineage>
</organism>
<comment type="subcellular location">
    <subcellularLocation>
        <location evidence="5">Cell membrane</location>
        <topology evidence="5">Multi-pass membrane protein</topology>
    </subcellularLocation>
    <subcellularLocation>
        <location evidence="1">Membrane</location>
        <topology evidence="1">Multi-pass membrane protein</topology>
    </subcellularLocation>
</comment>
<feature type="transmembrane region" description="Helical" evidence="5">
    <location>
        <begin position="21"/>
        <end position="41"/>
    </location>
</feature>
<evidence type="ECO:0000313" key="7">
    <source>
        <dbReference type="EMBL" id="GAK55243.1"/>
    </source>
</evidence>
<dbReference type="Proteomes" id="UP000030661">
    <property type="component" value="Unassembled WGS sequence"/>
</dbReference>
<feature type="transmembrane region" description="Helical" evidence="5">
    <location>
        <begin position="422"/>
        <end position="441"/>
    </location>
</feature>
<feature type="transmembrane region" description="Helical" evidence="5">
    <location>
        <begin position="155"/>
        <end position="178"/>
    </location>
</feature>
<dbReference type="CDD" id="cd06261">
    <property type="entry name" value="TM_PBP2"/>
    <property type="match status" value="2"/>
</dbReference>
<feature type="transmembrane region" description="Helical" evidence="5">
    <location>
        <begin position="480"/>
        <end position="509"/>
    </location>
</feature>
<dbReference type="STRING" id="1499967.U27_02075"/>
<dbReference type="InterPro" id="IPR000515">
    <property type="entry name" value="MetI-like"/>
</dbReference>
<dbReference type="SUPFAM" id="SSF161098">
    <property type="entry name" value="MetI-like"/>
    <property type="match status" value="2"/>
</dbReference>
<evidence type="ECO:0000256" key="5">
    <source>
        <dbReference type="RuleBase" id="RU363032"/>
    </source>
</evidence>
<dbReference type="PANTHER" id="PTHR43496:SF1">
    <property type="entry name" value="POLYGALACTURONAN_RHAMNOGALACTURONAN TRANSPORT SYSTEM PERMEASE PROTEIN YTEP"/>
    <property type="match status" value="1"/>
</dbReference>
<dbReference type="HOGENOM" id="CLU_021838_1_1_0"/>
<feature type="transmembrane region" description="Helical" evidence="5">
    <location>
        <begin position="245"/>
        <end position="275"/>
    </location>
</feature>
<evidence type="ECO:0000256" key="4">
    <source>
        <dbReference type="ARBA" id="ARBA00023136"/>
    </source>
</evidence>
<keyword evidence="8" id="KW-1185">Reference proteome</keyword>
<dbReference type="PANTHER" id="PTHR43496">
    <property type="entry name" value="PROTEIN LPLB"/>
    <property type="match status" value="1"/>
</dbReference>
<feature type="transmembrane region" description="Helical" evidence="5">
    <location>
        <begin position="307"/>
        <end position="330"/>
    </location>
</feature>
<evidence type="ECO:0000256" key="2">
    <source>
        <dbReference type="ARBA" id="ARBA00022692"/>
    </source>
</evidence>
<dbReference type="eggNOG" id="COG1178">
    <property type="taxonomic scope" value="Bacteria"/>
</dbReference>
<dbReference type="GO" id="GO:0055085">
    <property type="term" value="P:transmembrane transport"/>
    <property type="evidence" value="ECO:0007669"/>
    <property type="project" value="InterPro"/>
</dbReference>
<dbReference type="GO" id="GO:0005886">
    <property type="term" value="C:plasma membrane"/>
    <property type="evidence" value="ECO:0007669"/>
    <property type="project" value="UniProtKB-SubCell"/>
</dbReference>
<dbReference type="Pfam" id="PF00528">
    <property type="entry name" value="BPD_transp_1"/>
    <property type="match status" value="2"/>
</dbReference>
<comment type="similarity">
    <text evidence="5">Belongs to the binding-protein-dependent transport system permease family.</text>
</comment>
<name>A0A0S6W9T8_VECG1</name>
<keyword evidence="5" id="KW-0813">Transport</keyword>
<keyword evidence="2 5" id="KW-0812">Transmembrane</keyword>
<evidence type="ECO:0000313" key="8">
    <source>
        <dbReference type="Proteomes" id="UP000030661"/>
    </source>
</evidence>
<gene>
    <name evidence="7" type="ORF">U27_02075</name>
</gene>
<feature type="domain" description="ABC transmembrane type-1" evidence="6">
    <location>
        <begin position="358"/>
        <end position="548"/>
    </location>
</feature>
<reference evidence="7" key="1">
    <citation type="journal article" date="2015" name="PeerJ">
        <title>First genomic representation of candidate bacterial phylum KSB3 points to enhanced environmental sensing as a trigger of wastewater bulking.</title>
        <authorList>
            <person name="Sekiguchi Y."/>
            <person name="Ohashi A."/>
            <person name="Parks D.H."/>
            <person name="Yamauchi T."/>
            <person name="Tyson G.W."/>
            <person name="Hugenholtz P."/>
        </authorList>
    </citation>
    <scope>NUCLEOTIDE SEQUENCE [LARGE SCALE GENOMIC DNA]</scope>
</reference>
<keyword evidence="4 5" id="KW-0472">Membrane</keyword>
<feature type="transmembrane region" description="Helical" evidence="5">
    <location>
        <begin position="77"/>
        <end position="98"/>
    </location>
</feature>